<gene>
    <name evidence="3" type="ORF">CLV93_1112</name>
    <name evidence="2" type="ORF">JCM18694_23890</name>
</gene>
<evidence type="ECO:0000313" key="3">
    <source>
        <dbReference type="EMBL" id="PSK81025.1"/>
    </source>
</evidence>
<proteinExistence type="predicted"/>
<dbReference type="EMBL" id="PYGC01000011">
    <property type="protein sequence ID" value="PSK81025.1"/>
    <property type="molecule type" value="Genomic_DNA"/>
</dbReference>
<dbReference type="RefSeq" id="WP_106543346.1">
    <property type="nucleotide sequence ID" value="NZ_BLAU01000001.1"/>
</dbReference>
<reference evidence="2 5" key="2">
    <citation type="submission" date="2019-10" db="EMBL/GenBank/DDBJ databases">
        <title>Prolixibacter strains distinguished by the presence of nitrate reductase genes were adept at nitrate-dependent anaerobic corrosion of metallic iron and carbon steel.</title>
        <authorList>
            <person name="Iino T."/>
            <person name="Shono N."/>
            <person name="Ito K."/>
            <person name="Nakamura R."/>
            <person name="Sueoka K."/>
            <person name="Harayama S."/>
            <person name="Ohkuma M."/>
        </authorList>
    </citation>
    <scope>NUCLEOTIDE SEQUENCE [LARGE SCALE GENOMIC DNA]</scope>
    <source>
        <strain evidence="2 5">MIC1-1</strain>
    </source>
</reference>
<keyword evidence="5" id="KW-1185">Reference proteome</keyword>
<dbReference type="Proteomes" id="UP000240621">
    <property type="component" value="Unassembled WGS sequence"/>
</dbReference>
<protein>
    <submittedName>
        <fullName evidence="3">Uncharacterized protein</fullName>
    </submittedName>
</protein>
<sequence>MEKSIETIWKEGFLEADALVVPKLNNLYTQKSMHIVEKFKRMFQTNLRAIVIGGVVILGASFVVGIPVMGIMVFLIAGAIVLVNRTLQKRLMEIEPNVSSYEYVKSFDHWLKEQIDVNARMARFYYPFFFLSMVLGFWFSDYLPLVTRHLPSIYFVNGIPVFWLLGVFIIMGILYAVGGRLYKWDLQIVYGRVLKKLDEILSDMEKLRVSYPEIA</sequence>
<keyword evidence="1" id="KW-0812">Transmembrane</keyword>
<organism evidence="3 4">
    <name type="scientific">Prolixibacter denitrificans</name>
    <dbReference type="NCBI Taxonomy" id="1541063"/>
    <lineage>
        <taxon>Bacteria</taxon>
        <taxon>Pseudomonadati</taxon>
        <taxon>Bacteroidota</taxon>
        <taxon>Bacteroidia</taxon>
        <taxon>Marinilabiliales</taxon>
        <taxon>Prolixibacteraceae</taxon>
        <taxon>Prolixibacter</taxon>
    </lineage>
</organism>
<dbReference type="Proteomes" id="UP000396862">
    <property type="component" value="Unassembled WGS sequence"/>
</dbReference>
<evidence type="ECO:0000256" key="1">
    <source>
        <dbReference type="SAM" id="Phobius"/>
    </source>
</evidence>
<feature type="transmembrane region" description="Helical" evidence="1">
    <location>
        <begin position="50"/>
        <end position="83"/>
    </location>
</feature>
<evidence type="ECO:0000313" key="5">
    <source>
        <dbReference type="Proteomes" id="UP000396862"/>
    </source>
</evidence>
<reference evidence="3 4" key="1">
    <citation type="submission" date="2018-03" db="EMBL/GenBank/DDBJ databases">
        <title>Genomic Encyclopedia of Archaeal and Bacterial Type Strains, Phase II (KMG-II): from individual species to whole genera.</title>
        <authorList>
            <person name="Goeker M."/>
        </authorList>
    </citation>
    <scope>NUCLEOTIDE SEQUENCE [LARGE SCALE GENOMIC DNA]</scope>
    <source>
        <strain evidence="3 4">DSM 27267</strain>
    </source>
</reference>
<evidence type="ECO:0000313" key="2">
    <source>
        <dbReference type="EMBL" id="GET22143.1"/>
    </source>
</evidence>
<evidence type="ECO:0000313" key="4">
    <source>
        <dbReference type="Proteomes" id="UP000240621"/>
    </source>
</evidence>
<feature type="transmembrane region" description="Helical" evidence="1">
    <location>
        <begin position="152"/>
        <end position="177"/>
    </location>
</feature>
<keyword evidence="1" id="KW-0472">Membrane</keyword>
<feature type="transmembrane region" description="Helical" evidence="1">
    <location>
        <begin position="124"/>
        <end position="140"/>
    </location>
</feature>
<dbReference type="AlphaFoldDB" id="A0A2P8C7T6"/>
<name>A0A2P8C7T6_9BACT</name>
<accession>A0A2P8C7T6</accession>
<dbReference type="EMBL" id="BLAU01000001">
    <property type="protein sequence ID" value="GET22143.1"/>
    <property type="molecule type" value="Genomic_DNA"/>
</dbReference>
<comment type="caution">
    <text evidence="3">The sequence shown here is derived from an EMBL/GenBank/DDBJ whole genome shotgun (WGS) entry which is preliminary data.</text>
</comment>
<keyword evidence="1" id="KW-1133">Transmembrane helix</keyword>
<dbReference type="OrthoDB" id="1120468at2"/>